<proteinExistence type="predicted"/>
<feature type="domain" description="UmuC" evidence="2">
    <location>
        <begin position="26"/>
        <end position="89"/>
    </location>
</feature>
<feature type="compositionally biased region" description="Basic residues" evidence="1">
    <location>
        <begin position="334"/>
        <end position="348"/>
    </location>
</feature>
<evidence type="ECO:0000256" key="1">
    <source>
        <dbReference type="SAM" id="MobiDB-lite"/>
    </source>
</evidence>
<name>A0A7G2CIV9_9TRYP</name>
<dbReference type="AlphaFoldDB" id="A0A7G2CIV9"/>
<dbReference type="Proteomes" id="UP000515908">
    <property type="component" value="Chromosome 12"/>
</dbReference>
<accession>A0A7G2CIV9</accession>
<dbReference type="GO" id="GO:0005634">
    <property type="term" value="C:nucleus"/>
    <property type="evidence" value="ECO:0007669"/>
    <property type="project" value="TreeGrafter"/>
</dbReference>
<gene>
    <name evidence="3" type="ORF">ADEAN_000638400</name>
</gene>
<dbReference type="PROSITE" id="PS50173">
    <property type="entry name" value="UMUC"/>
    <property type="match status" value="1"/>
</dbReference>
<feature type="compositionally biased region" description="Basic and acidic residues" evidence="1">
    <location>
        <begin position="296"/>
        <end position="312"/>
    </location>
</feature>
<dbReference type="PANTHER" id="PTHR11076:SF33">
    <property type="entry name" value="DNA POLYMERASE KAPPA"/>
    <property type="match status" value="1"/>
</dbReference>
<dbReference type="InterPro" id="IPR043128">
    <property type="entry name" value="Rev_trsase/Diguanyl_cyclase"/>
</dbReference>
<organism evidence="3 4">
    <name type="scientific">Angomonas deanei</name>
    <dbReference type="NCBI Taxonomy" id="59799"/>
    <lineage>
        <taxon>Eukaryota</taxon>
        <taxon>Discoba</taxon>
        <taxon>Euglenozoa</taxon>
        <taxon>Kinetoplastea</taxon>
        <taxon>Metakinetoplastina</taxon>
        <taxon>Trypanosomatida</taxon>
        <taxon>Trypanosomatidae</taxon>
        <taxon>Strigomonadinae</taxon>
        <taxon>Angomonas</taxon>
    </lineage>
</organism>
<sequence length="348" mass="39338">MDVTDYLNNFYEKNKFRISAEQICSDFREEVLLKTNLTCSGGVALTPTLAKLASNINKPNGQHVMEFKNKKDMLAFVHELSLRQVPGIGLAQEQILNALGVTKCGDLLTHKYRLFYLFKEKSFLNYLSIGLGLLGQTTHVATNKKNNELRQSLGKESSFSDPLPSKEAFRRLFRSLLETVHVQCVKEKLFAQQMKLVLKYRTFDTKQYSISLDRPTNDLKLFLEAGEKLLAPHLSHYAELRLVGVRLQKMITMEDYLKKAKETKQIPTAKETGMAPEKKRPAATTATGAAVDEFGDTVHPRHDDGKHLDGTKAIKYTPPHLNSAKEKKSTTPANKKKQLKRASKSKKK</sequence>
<dbReference type="InterPro" id="IPR036775">
    <property type="entry name" value="DNA_pol_Y-fam_lit_finger_sf"/>
</dbReference>
<evidence type="ECO:0000313" key="4">
    <source>
        <dbReference type="Proteomes" id="UP000515908"/>
    </source>
</evidence>
<protein>
    <submittedName>
        <fullName evidence="3">ImpB/mucB/samB family/impB/mucB/samB family C-terminal domain containing protein, putative</fullName>
    </submittedName>
</protein>
<dbReference type="Gene3D" id="3.30.70.270">
    <property type="match status" value="1"/>
</dbReference>
<dbReference type="GO" id="GO:0003887">
    <property type="term" value="F:DNA-directed DNA polymerase activity"/>
    <property type="evidence" value="ECO:0007669"/>
    <property type="project" value="TreeGrafter"/>
</dbReference>
<dbReference type="GO" id="GO:0003684">
    <property type="term" value="F:damaged DNA binding"/>
    <property type="evidence" value="ECO:0007669"/>
    <property type="project" value="InterPro"/>
</dbReference>
<dbReference type="InterPro" id="IPR001126">
    <property type="entry name" value="UmuC"/>
</dbReference>
<dbReference type="GO" id="GO:0042276">
    <property type="term" value="P:error-prone translesion synthesis"/>
    <property type="evidence" value="ECO:0007669"/>
    <property type="project" value="TreeGrafter"/>
</dbReference>
<dbReference type="GO" id="GO:0006281">
    <property type="term" value="P:DNA repair"/>
    <property type="evidence" value="ECO:0007669"/>
    <property type="project" value="InterPro"/>
</dbReference>
<reference evidence="3 4" key="1">
    <citation type="submission" date="2020-08" db="EMBL/GenBank/DDBJ databases">
        <authorList>
            <person name="Newling K."/>
            <person name="Davey J."/>
            <person name="Forrester S."/>
        </authorList>
    </citation>
    <scope>NUCLEOTIDE SEQUENCE [LARGE SCALE GENOMIC DNA]</scope>
    <source>
        <strain evidence="4">Crithidia deanei Carvalho (ATCC PRA-265)</strain>
    </source>
</reference>
<dbReference type="Pfam" id="PF00817">
    <property type="entry name" value="IMS"/>
    <property type="match status" value="1"/>
</dbReference>
<evidence type="ECO:0000259" key="2">
    <source>
        <dbReference type="PROSITE" id="PS50173"/>
    </source>
</evidence>
<dbReference type="InterPro" id="IPR043502">
    <property type="entry name" value="DNA/RNA_pol_sf"/>
</dbReference>
<dbReference type="EMBL" id="LR877156">
    <property type="protein sequence ID" value="CAD2218891.1"/>
    <property type="molecule type" value="Genomic_DNA"/>
</dbReference>
<dbReference type="InterPro" id="IPR017961">
    <property type="entry name" value="DNA_pol_Y-fam_little_finger"/>
</dbReference>
<dbReference type="InterPro" id="IPR050116">
    <property type="entry name" value="DNA_polymerase-Y"/>
</dbReference>
<dbReference type="Gene3D" id="1.10.150.20">
    <property type="entry name" value="5' to 3' exonuclease, C-terminal subdomain"/>
    <property type="match status" value="1"/>
</dbReference>
<evidence type="ECO:0000313" key="3">
    <source>
        <dbReference type="EMBL" id="CAD2218891.1"/>
    </source>
</evidence>
<dbReference type="Gene3D" id="3.30.1490.100">
    <property type="entry name" value="DNA polymerase, Y-family, little finger domain"/>
    <property type="match status" value="1"/>
</dbReference>
<dbReference type="VEuPathDB" id="TriTrypDB:ADEAN_000638400"/>
<dbReference type="SUPFAM" id="SSF56672">
    <property type="entry name" value="DNA/RNA polymerases"/>
    <property type="match status" value="1"/>
</dbReference>
<keyword evidence="4" id="KW-1185">Reference proteome</keyword>
<dbReference type="Pfam" id="PF11799">
    <property type="entry name" value="IMS_C"/>
    <property type="match status" value="1"/>
</dbReference>
<dbReference type="PANTHER" id="PTHR11076">
    <property type="entry name" value="DNA REPAIR POLYMERASE UMUC / TRANSFERASE FAMILY MEMBER"/>
    <property type="match status" value="1"/>
</dbReference>
<feature type="region of interest" description="Disordered" evidence="1">
    <location>
        <begin position="267"/>
        <end position="348"/>
    </location>
</feature>
<dbReference type="SUPFAM" id="SSF100879">
    <property type="entry name" value="Lesion bypass DNA polymerase (Y-family), little finger domain"/>
    <property type="match status" value="1"/>
</dbReference>